<dbReference type="STRING" id="1160895.CM19_04035"/>
<sequence length="106" mass="12403">MRTTVFVTKWQYDKLKKLCLEDKVSFQDEIKRAVLTFFEDKVPLTLISDPLTSHKKSGLIKIILLIDDELDQSIKKISEISNTKKSMIIRKAISYYLFRKGKYGDL</sequence>
<comment type="caution">
    <text evidence="1">The sequence shown here is derived from an EMBL/GenBank/DDBJ whole genome shotgun (WGS) entry which is preliminary data.</text>
</comment>
<name>A0A031LS50_9CREN</name>
<dbReference type="EMBL" id="JFZT01000021">
    <property type="protein sequence ID" value="EZQ10626.1"/>
    <property type="molecule type" value="Genomic_DNA"/>
</dbReference>
<dbReference type="Proteomes" id="UP000024332">
    <property type="component" value="Unassembled WGS sequence"/>
</dbReference>
<reference evidence="1 2" key="1">
    <citation type="submission" date="2014-03" db="EMBL/GenBank/DDBJ databases">
        <title>Draft genome sequence of the novel thermoacidophilic archaea Acidianus copahuensis ALE1 strain, isolated from Copahue volcanic area in Neuquen Argentina.</title>
        <authorList>
            <person name="Urbieta M.S."/>
            <person name="Rascovan N."/>
            <person name="Castro C."/>
            <person name="Revale S."/>
            <person name="Giaveno M.A."/>
            <person name="Vazquez M.P."/>
            <person name="Donati E.R."/>
        </authorList>
    </citation>
    <scope>NUCLEOTIDE SEQUENCE [LARGE SCALE GENOMIC DNA]</scope>
    <source>
        <strain evidence="1 2">ALE1</strain>
    </source>
</reference>
<protein>
    <submittedName>
        <fullName evidence="1">Uncharacterized protein</fullName>
    </submittedName>
</protein>
<proteinExistence type="predicted"/>
<evidence type="ECO:0000313" key="1">
    <source>
        <dbReference type="EMBL" id="EZQ10626.1"/>
    </source>
</evidence>
<accession>A0A031LS50</accession>
<gene>
    <name evidence="1" type="ORF">CM19_04035</name>
</gene>
<keyword evidence="2" id="KW-1185">Reference proteome</keyword>
<evidence type="ECO:0000313" key="2">
    <source>
        <dbReference type="Proteomes" id="UP000024332"/>
    </source>
</evidence>
<dbReference type="AlphaFoldDB" id="A0A031LS50"/>
<organism evidence="1 2">
    <name type="scientific">Candidatus Acidianus copahuensis</name>
    <dbReference type="NCBI Taxonomy" id="1160895"/>
    <lineage>
        <taxon>Archaea</taxon>
        <taxon>Thermoproteota</taxon>
        <taxon>Thermoprotei</taxon>
        <taxon>Sulfolobales</taxon>
        <taxon>Sulfolobaceae</taxon>
        <taxon>Acidianus</taxon>
    </lineage>
</organism>
<dbReference type="RefSeq" id="WP_048099109.1">
    <property type="nucleotide sequence ID" value="NZ_JFZT01000021.1"/>
</dbReference>